<dbReference type="AlphaFoldDB" id="A0A1W1I0D3"/>
<dbReference type="EMBL" id="LT828648">
    <property type="protein sequence ID" value="SLM46432.1"/>
    <property type="molecule type" value="Genomic_DNA"/>
</dbReference>
<keyword evidence="2" id="KW-0488">Methylation</keyword>
<dbReference type="KEGG" id="nja:NSJP_0260"/>
<keyword evidence="8" id="KW-1185">Reference proteome</keyword>
<dbReference type="SUPFAM" id="SSF54523">
    <property type="entry name" value="Pili subunits"/>
    <property type="match status" value="1"/>
</dbReference>
<feature type="transmembrane region" description="Helical" evidence="6">
    <location>
        <begin position="12"/>
        <end position="35"/>
    </location>
</feature>
<dbReference type="PROSITE" id="PS00409">
    <property type="entry name" value="PROKAR_NTER_METHYL"/>
    <property type="match status" value="1"/>
</dbReference>
<name>A0A1W1I0D3_9BACT</name>
<organism evidence="7 8">
    <name type="scientific">Nitrospira japonica</name>
    <dbReference type="NCBI Taxonomy" id="1325564"/>
    <lineage>
        <taxon>Bacteria</taxon>
        <taxon>Pseudomonadati</taxon>
        <taxon>Nitrospirota</taxon>
        <taxon>Nitrospiria</taxon>
        <taxon>Nitrospirales</taxon>
        <taxon>Nitrospiraceae</taxon>
        <taxon>Nitrospira</taxon>
    </lineage>
</organism>
<dbReference type="Pfam" id="PF07963">
    <property type="entry name" value="N_methyl"/>
    <property type="match status" value="1"/>
</dbReference>
<evidence type="ECO:0000256" key="4">
    <source>
        <dbReference type="ARBA" id="ARBA00022989"/>
    </source>
</evidence>
<dbReference type="NCBIfam" id="TIGR02532">
    <property type="entry name" value="IV_pilin_GFxxxE"/>
    <property type="match status" value="1"/>
</dbReference>
<evidence type="ECO:0000256" key="5">
    <source>
        <dbReference type="ARBA" id="ARBA00023136"/>
    </source>
</evidence>
<evidence type="ECO:0000313" key="7">
    <source>
        <dbReference type="EMBL" id="SLM46432.1"/>
    </source>
</evidence>
<evidence type="ECO:0000256" key="1">
    <source>
        <dbReference type="ARBA" id="ARBA00004167"/>
    </source>
</evidence>
<proteinExistence type="predicted"/>
<dbReference type="InterPro" id="IPR045584">
    <property type="entry name" value="Pilin-like"/>
</dbReference>
<dbReference type="Gene3D" id="3.30.700.10">
    <property type="entry name" value="Glycoprotein, Type 4 Pilin"/>
    <property type="match status" value="1"/>
</dbReference>
<evidence type="ECO:0000256" key="2">
    <source>
        <dbReference type="ARBA" id="ARBA00022481"/>
    </source>
</evidence>
<dbReference type="InterPro" id="IPR012902">
    <property type="entry name" value="N_methyl_site"/>
</dbReference>
<sequence length="173" mass="18187">MCKQLKSHKGFTLIELMIVVAIIGILAAIAIPNFIAYQAKSKQSEAKVSLGAIFTSAVAYQAESQNPQSYAPATISQIGWQPSGTPRYRFFYMDGVNTTTGVGTTINFFPGSSSAASPCNVTAPPASGGFVVASNTSGFTAGANGNIDGDVACDHWFINDVRNLQNPNNDVSL</sequence>
<keyword evidence="4 6" id="KW-1133">Transmembrane helix</keyword>
<dbReference type="PANTHER" id="PTHR30093">
    <property type="entry name" value="GENERAL SECRETION PATHWAY PROTEIN G"/>
    <property type="match status" value="1"/>
</dbReference>
<keyword evidence="5 6" id="KW-0472">Membrane</keyword>
<gene>
    <name evidence="7" type="primary">pilA</name>
    <name evidence="7" type="ORF">NSJP_0260</name>
</gene>
<evidence type="ECO:0000313" key="8">
    <source>
        <dbReference type="Proteomes" id="UP000192042"/>
    </source>
</evidence>
<evidence type="ECO:0000256" key="3">
    <source>
        <dbReference type="ARBA" id="ARBA00022692"/>
    </source>
</evidence>
<dbReference type="Proteomes" id="UP000192042">
    <property type="component" value="Chromosome I"/>
</dbReference>
<accession>A0A1W1I0D3</accession>
<comment type="subcellular location">
    <subcellularLocation>
        <location evidence="1">Membrane</location>
        <topology evidence="1">Single-pass membrane protein</topology>
    </subcellularLocation>
</comment>
<dbReference type="PANTHER" id="PTHR30093:SF44">
    <property type="entry name" value="TYPE II SECRETION SYSTEM CORE PROTEIN G"/>
    <property type="match status" value="1"/>
</dbReference>
<keyword evidence="3 6" id="KW-0812">Transmembrane</keyword>
<dbReference type="STRING" id="1325564.NSJP_0260"/>
<protein>
    <submittedName>
        <fullName evidence="7">Type IV pilin PilA</fullName>
    </submittedName>
</protein>
<dbReference type="GO" id="GO:0016020">
    <property type="term" value="C:membrane"/>
    <property type="evidence" value="ECO:0007669"/>
    <property type="project" value="UniProtKB-SubCell"/>
</dbReference>
<evidence type="ECO:0000256" key="6">
    <source>
        <dbReference type="SAM" id="Phobius"/>
    </source>
</evidence>
<reference evidence="7 8" key="1">
    <citation type="submission" date="2017-03" db="EMBL/GenBank/DDBJ databases">
        <authorList>
            <person name="Afonso C.L."/>
            <person name="Miller P.J."/>
            <person name="Scott M.A."/>
            <person name="Spackman E."/>
            <person name="Goraichik I."/>
            <person name="Dimitrov K.M."/>
            <person name="Suarez D.L."/>
            <person name="Swayne D.E."/>
        </authorList>
    </citation>
    <scope>NUCLEOTIDE SEQUENCE [LARGE SCALE GENOMIC DNA]</scope>
    <source>
        <strain evidence="7">Genome sequencing of Nitrospira japonica strain NJ11</strain>
    </source>
</reference>